<proteinExistence type="predicted"/>
<feature type="region of interest" description="Disordered" evidence="1">
    <location>
        <begin position="397"/>
        <end position="428"/>
    </location>
</feature>
<dbReference type="OrthoDB" id="674670at2759"/>
<protein>
    <submittedName>
        <fullName evidence="4">Uncharacterized protein LOC120108056</fullName>
    </submittedName>
</protein>
<dbReference type="Gene3D" id="2.40.70.10">
    <property type="entry name" value="Acid Proteases"/>
    <property type="match status" value="1"/>
</dbReference>
<evidence type="ECO:0000259" key="2">
    <source>
        <dbReference type="Pfam" id="PF24626"/>
    </source>
</evidence>
<dbReference type="GeneID" id="120108056"/>
<feature type="compositionally biased region" description="Polar residues" evidence="1">
    <location>
        <begin position="216"/>
        <end position="226"/>
    </location>
</feature>
<feature type="domain" description="Tf2-1-like SH3-like" evidence="2">
    <location>
        <begin position="50"/>
        <end position="111"/>
    </location>
</feature>
<feature type="region of interest" description="Disordered" evidence="1">
    <location>
        <begin position="192"/>
        <end position="238"/>
    </location>
</feature>
<dbReference type="PANTHER" id="PTHR46148:SF52">
    <property type="entry name" value="OS04G0603800 PROTEIN"/>
    <property type="match status" value="1"/>
</dbReference>
<organism evidence="3 4">
    <name type="scientific">Phoenix dactylifera</name>
    <name type="common">Date palm</name>
    <dbReference type="NCBI Taxonomy" id="42345"/>
    <lineage>
        <taxon>Eukaryota</taxon>
        <taxon>Viridiplantae</taxon>
        <taxon>Streptophyta</taxon>
        <taxon>Embryophyta</taxon>
        <taxon>Tracheophyta</taxon>
        <taxon>Spermatophyta</taxon>
        <taxon>Magnoliopsida</taxon>
        <taxon>Liliopsida</taxon>
        <taxon>Arecaceae</taxon>
        <taxon>Coryphoideae</taxon>
        <taxon>Phoeniceae</taxon>
        <taxon>Phoenix</taxon>
    </lineage>
</organism>
<dbReference type="KEGG" id="pda:120108056"/>
<dbReference type="CDD" id="cd00303">
    <property type="entry name" value="retropepsin_like"/>
    <property type="match status" value="1"/>
</dbReference>
<evidence type="ECO:0000313" key="3">
    <source>
        <dbReference type="Proteomes" id="UP000228380"/>
    </source>
</evidence>
<dbReference type="Pfam" id="PF08284">
    <property type="entry name" value="RVP_2"/>
    <property type="match status" value="1"/>
</dbReference>
<reference evidence="4" key="1">
    <citation type="submission" date="2025-08" db="UniProtKB">
        <authorList>
            <consortium name="RefSeq"/>
        </authorList>
    </citation>
    <scope>IDENTIFICATION</scope>
    <source>
        <tissue evidence="4">Young leaves</tissue>
    </source>
</reference>
<keyword evidence="3" id="KW-1185">Reference proteome</keyword>
<gene>
    <name evidence="4" type="primary">LOC120108056</name>
</gene>
<dbReference type="Pfam" id="PF24626">
    <property type="entry name" value="SH3_Tf2-1"/>
    <property type="match status" value="1"/>
</dbReference>
<dbReference type="Proteomes" id="UP000228380">
    <property type="component" value="Unplaced"/>
</dbReference>
<evidence type="ECO:0000313" key="4">
    <source>
        <dbReference type="RefSeq" id="XP_038977535.1"/>
    </source>
</evidence>
<dbReference type="RefSeq" id="XP_038977535.1">
    <property type="nucleotide sequence ID" value="XM_039121607.1"/>
</dbReference>
<dbReference type="InterPro" id="IPR021109">
    <property type="entry name" value="Peptidase_aspartic_dom_sf"/>
</dbReference>
<feature type="region of interest" description="Disordered" evidence="1">
    <location>
        <begin position="647"/>
        <end position="677"/>
    </location>
</feature>
<accession>A0A8B8ZTD1</accession>
<dbReference type="SUPFAM" id="SSF50630">
    <property type="entry name" value="Acid proteases"/>
    <property type="match status" value="1"/>
</dbReference>
<dbReference type="InterPro" id="IPR016197">
    <property type="entry name" value="Chromo-like_dom_sf"/>
</dbReference>
<dbReference type="PANTHER" id="PTHR46148">
    <property type="entry name" value="CHROMO DOMAIN-CONTAINING PROTEIN"/>
    <property type="match status" value="1"/>
</dbReference>
<name>A0A8B8ZTD1_PHODC</name>
<evidence type="ECO:0000256" key="1">
    <source>
        <dbReference type="SAM" id="MobiDB-lite"/>
    </source>
</evidence>
<dbReference type="AlphaFoldDB" id="A0A8B8ZTD1"/>
<sequence>MARSEEVEQELLARDEVLANVKRELRKAQERMKRYYDQGRREVVFNPCQFVYLKLKPYQQKSLKDKFSHKLSQKFYGPLRIIERIGEVAYRLELPASSHLHPVFHVSLLKEKVGDLTLIAPDLPTFNEEGRLLLRPVEALKYRIWRRGRERRKIWQVLIQWGGLPKEDATWEDYDEVSQRYPNFILEGKDVLQGRGNVEDPRKPRRKRSNNRTPTEGQSSHANQRGPSDHKEANGGSSQGQLLCLESLGQAPSCGRARPTSAEPNICPCMPKPGPSMPNLGRTRRARPAEAKPQPNPAAANLACYSAARFLGKNLASYSAHAQPGRQQPATPAANTFKPQPAAASTSKQQPSDVKRLSREEVQEYIKKGLCFKCGAKWEKGHRCKSGQSYVLHIDSSGEEDDAATTDSSDSDEDEIPTGDNQNSPLLKDAELSLHALTGVQRPSTMRMTAWIGKHEVSLLVDNGSSHNFINPGALQRVGLKGAATEPFEVKVASGEGLKCQEVVKDVWLNIQGVRISADLHILQLVGLDVVLGNAWLRGIGKVVTDYNTMTMEFRLNGRKKMWTALNHKEVLSCEANMIERLCRGGALCFAIMMSNQGVAAEGPQPQPKDDLQDLPPQVQKLLAAHQGVLAKHKAPAKLLAWRSGQALAKHPQGRPRQGPAAPSQGTPVHGPRHDRARPLRASARAQALVLEGVSRPRAATPSLAPWLLADALEM</sequence>
<feature type="compositionally biased region" description="Basic and acidic residues" evidence="1">
    <location>
        <begin position="192"/>
        <end position="202"/>
    </location>
</feature>
<feature type="region of interest" description="Disordered" evidence="1">
    <location>
        <begin position="319"/>
        <end position="356"/>
    </location>
</feature>
<dbReference type="InterPro" id="IPR056924">
    <property type="entry name" value="SH3_Tf2-1"/>
</dbReference>
<feature type="region of interest" description="Disordered" evidence="1">
    <location>
        <begin position="251"/>
        <end position="297"/>
    </location>
</feature>
<feature type="compositionally biased region" description="Polar residues" evidence="1">
    <location>
        <begin position="325"/>
        <end position="352"/>
    </location>
</feature>
<dbReference type="SUPFAM" id="SSF54160">
    <property type="entry name" value="Chromo domain-like"/>
    <property type="match status" value="1"/>
</dbReference>
<feature type="compositionally biased region" description="Acidic residues" evidence="1">
    <location>
        <begin position="397"/>
        <end position="417"/>
    </location>
</feature>